<protein>
    <submittedName>
        <fullName evidence="3">Uncharacterized protein</fullName>
    </submittedName>
</protein>
<dbReference type="Proteomes" id="UP000178912">
    <property type="component" value="Unassembled WGS sequence"/>
</dbReference>
<dbReference type="OrthoDB" id="10313958at2759"/>
<feature type="region of interest" description="Disordered" evidence="1">
    <location>
        <begin position="36"/>
        <end position="56"/>
    </location>
</feature>
<evidence type="ECO:0000313" key="4">
    <source>
        <dbReference type="Proteomes" id="UP000178912"/>
    </source>
</evidence>
<sequence>MWESILMFSCILPLLFLYHSALAPCSQESFAQGAGQARDLSQQHSTTHGRNDTSGGTIFMKSKSDDLVMPIEFALTRSCPELSALLPVAIQLVTGDIIQSHNDSPGRWPPFEYFQETLEVPGTELSLSLDLLVGNKLSVTQFKNLTNLVEGTTLRLFQATQYKAFETAWLRGEYREVAFQAWWTVYSSFAGEIGPCEGQASHAGHEEL</sequence>
<feature type="chain" id="PRO_5009446992" evidence="2">
    <location>
        <begin position="24"/>
        <end position="208"/>
    </location>
</feature>
<evidence type="ECO:0000313" key="3">
    <source>
        <dbReference type="EMBL" id="CZT08629.1"/>
    </source>
</evidence>
<keyword evidence="2" id="KW-0732">Signal</keyword>
<evidence type="ECO:0000256" key="1">
    <source>
        <dbReference type="SAM" id="MobiDB-lite"/>
    </source>
</evidence>
<feature type="signal peptide" evidence="2">
    <location>
        <begin position="1"/>
        <end position="23"/>
    </location>
</feature>
<organism evidence="3 4">
    <name type="scientific">Rhynchosporium agropyri</name>
    <dbReference type="NCBI Taxonomy" id="914238"/>
    <lineage>
        <taxon>Eukaryota</taxon>
        <taxon>Fungi</taxon>
        <taxon>Dikarya</taxon>
        <taxon>Ascomycota</taxon>
        <taxon>Pezizomycotina</taxon>
        <taxon>Leotiomycetes</taxon>
        <taxon>Helotiales</taxon>
        <taxon>Ploettnerulaceae</taxon>
        <taxon>Rhynchosporium</taxon>
    </lineage>
</organism>
<name>A0A1E1LFW2_9HELO</name>
<dbReference type="EMBL" id="FJUX01000105">
    <property type="protein sequence ID" value="CZT08629.1"/>
    <property type="molecule type" value="Genomic_DNA"/>
</dbReference>
<dbReference type="AlphaFoldDB" id="A0A1E1LFW2"/>
<evidence type="ECO:0000256" key="2">
    <source>
        <dbReference type="SAM" id="SignalP"/>
    </source>
</evidence>
<keyword evidence="4" id="KW-1185">Reference proteome</keyword>
<accession>A0A1E1LFW2</accession>
<proteinExistence type="predicted"/>
<reference evidence="4" key="1">
    <citation type="submission" date="2016-03" db="EMBL/GenBank/DDBJ databases">
        <authorList>
            <person name="Guldener U."/>
        </authorList>
    </citation>
    <scope>NUCLEOTIDE SEQUENCE [LARGE SCALE GENOMIC DNA]</scope>
    <source>
        <strain evidence="4">04CH-RAC-A.6.1</strain>
    </source>
</reference>
<feature type="compositionally biased region" description="Polar residues" evidence="1">
    <location>
        <begin position="39"/>
        <end position="56"/>
    </location>
</feature>
<gene>
    <name evidence="3" type="ORF">RAG0_13622</name>
</gene>